<protein>
    <submittedName>
        <fullName evidence="6">Transporter substrate-binding domain-containing protein</fullName>
    </submittedName>
</protein>
<keyword evidence="3 4" id="KW-0732">Signal</keyword>
<evidence type="ECO:0000256" key="1">
    <source>
        <dbReference type="ARBA" id="ARBA00010333"/>
    </source>
</evidence>
<evidence type="ECO:0000259" key="5">
    <source>
        <dbReference type="SMART" id="SM00062"/>
    </source>
</evidence>
<sequence length="347" mass="36640">MAFSIVRAALAAVALVMVAPAAQAGPVLDKVKEDGKIICLVNPNSPGFSVPDSAGRFQGFNIEFCRMAAVAIFGDAGKAELRGIGFSDSLKAIISGSAHIASRGITATGTRDADPGVSFVTTTFYDGQGFMVPKSLGMTKLADLSGATICAEEGSTTLLYLADWFGEAKLPYKVENIADKTARLQAFFSGKCDAVASSISALAADRLLAPKPDDYVLVPQRSATEPLALVSRPDTELEKTLFWGVQIMVAAEEFGLTSGNVEAKLAALKDLPVDAQRLIAPNGPTADMAKKLGLRPDWAFQIIKQVGNYGEVFEKHIGKASPLAMDRAQSPNRLARDGGLIFSSPVR</sequence>
<dbReference type="InterPro" id="IPR001638">
    <property type="entry name" value="Solute-binding_3/MltF_N"/>
</dbReference>
<organism evidence="6">
    <name type="scientific">Bosea sp. NBC_00436</name>
    <dbReference type="NCBI Taxonomy" id="2969620"/>
    <lineage>
        <taxon>Bacteria</taxon>
        <taxon>Pseudomonadati</taxon>
        <taxon>Pseudomonadota</taxon>
        <taxon>Alphaproteobacteria</taxon>
        <taxon>Hyphomicrobiales</taxon>
        <taxon>Boseaceae</taxon>
        <taxon>Bosea</taxon>
    </lineage>
</organism>
<dbReference type="SUPFAM" id="SSF53850">
    <property type="entry name" value="Periplasmic binding protein-like II"/>
    <property type="match status" value="1"/>
</dbReference>
<evidence type="ECO:0000313" key="6">
    <source>
        <dbReference type="EMBL" id="UZF85611.1"/>
    </source>
</evidence>
<accession>A0A9E7ZRD8</accession>
<evidence type="ECO:0000256" key="2">
    <source>
        <dbReference type="ARBA" id="ARBA00022448"/>
    </source>
</evidence>
<gene>
    <name evidence="6" type="ORF">NWE54_17510</name>
</gene>
<dbReference type="Pfam" id="PF00497">
    <property type="entry name" value="SBP_bac_3"/>
    <property type="match status" value="1"/>
</dbReference>
<reference evidence="6" key="1">
    <citation type="submission" date="2022-08" db="EMBL/GenBank/DDBJ databases">
        <title>Complete Genome Sequences of 2 Bosea sp. soil isolates.</title>
        <authorList>
            <person name="Alvarez Arevalo M."/>
            <person name="Sterndorff E.B."/>
            <person name="Faurdal D."/>
            <person name="Joergensen T.S."/>
            <person name="Weber T."/>
        </authorList>
    </citation>
    <scope>NUCLEOTIDE SEQUENCE</scope>
    <source>
        <strain evidence="6">NBC_00436</strain>
    </source>
</reference>
<feature type="chain" id="PRO_5038483383" evidence="4">
    <location>
        <begin position="25"/>
        <end position="347"/>
    </location>
</feature>
<dbReference type="AlphaFoldDB" id="A0A9E7ZRD8"/>
<evidence type="ECO:0000256" key="3">
    <source>
        <dbReference type="ARBA" id="ARBA00022729"/>
    </source>
</evidence>
<keyword evidence="2" id="KW-0813">Transport</keyword>
<feature type="domain" description="Solute-binding protein family 3/N-terminal" evidence="5">
    <location>
        <begin position="36"/>
        <end position="264"/>
    </location>
</feature>
<dbReference type="PANTHER" id="PTHR30085">
    <property type="entry name" value="AMINO ACID ABC TRANSPORTER PERMEASE"/>
    <property type="match status" value="1"/>
</dbReference>
<dbReference type="Gene3D" id="3.40.190.10">
    <property type="entry name" value="Periplasmic binding protein-like II"/>
    <property type="match status" value="2"/>
</dbReference>
<evidence type="ECO:0000256" key="4">
    <source>
        <dbReference type="SAM" id="SignalP"/>
    </source>
</evidence>
<proteinExistence type="inferred from homology"/>
<comment type="similarity">
    <text evidence="1">Belongs to the bacterial solute-binding protein 3 family.</text>
</comment>
<feature type="signal peptide" evidence="4">
    <location>
        <begin position="1"/>
        <end position="24"/>
    </location>
</feature>
<dbReference type="SMART" id="SM00062">
    <property type="entry name" value="PBPb"/>
    <property type="match status" value="1"/>
</dbReference>
<name>A0A9E7ZRD8_9HYPH</name>
<dbReference type="InterPro" id="IPR051455">
    <property type="entry name" value="Bact_solute-bind_prot3"/>
</dbReference>
<dbReference type="PANTHER" id="PTHR30085:SF7">
    <property type="entry name" value="AMINO-ACID ABC TRANSPORTER-BINDING PROTEIN YHDW-RELATED"/>
    <property type="match status" value="1"/>
</dbReference>
<dbReference type="EMBL" id="CP102774">
    <property type="protein sequence ID" value="UZF85611.1"/>
    <property type="molecule type" value="Genomic_DNA"/>
</dbReference>
<dbReference type="GO" id="GO:0006865">
    <property type="term" value="P:amino acid transport"/>
    <property type="evidence" value="ECO:0007669"/>
    <property type="project" value="TreeGrafter"/>
</dbReference>